<dbReference type="GO" id="GO:0005524">
    <property type="term" value="F:ATP binding"/>
    <property type="evidence" value="ECO:0007669"/>
    <property type="project" value="UniProtKB-KW"/>
</dbReference>
<dbReference type="InterPro" id="IPR003439">
    <property type="entry name" value="ABC_transporter-like_ATP-bd"/>
</dbReference>
<keyword evidence="3" id="KW-0547">Nucleotide-binding</keyword>
<dbReference type="Pfam" id="PF00005">
    <property type="entry name" value="ABC_tran"/>
    <property type="match status" value="1"/>
</dbReference>
<dbReference type="PROSITE" id="PS00211">
    <property type="entry name" value="ABC_TRANSPORTER_1"/>
    <property type="match status" value="1"/>
</dbReference>
<evidence type="ECO:0000256" key="2">
    <source>
        <dbReference type="ARBA" id="ARBA00022448"/>
    </source>
</evidence>
<sequence length="227" mass="24969">MSKVIKIRNIIRDFKLGQEIVNVLKGIDLDIERGEYVAIMGPSGSGKSTLMNIIGCLDTATAGTYILNGKDVSKMSDDELAEIRNKEIGFVFQTFNLLPRTTALDNVALPMVYAGFSKSERTKRAIEVLKDVGLSDRMDHKPNQLSGGQRQRVAVGRALINNPSIILADEPTGNLDSKTSLEILNLFEDIHKKGNTVIVVTHEEDVAARAKRIIRLIDGMISSDTMN</sequence>
<keyword evidence="5" id="KW-1278">Translocase</keyword>
<evidence type="ECO:0000256" key="3">
    <source>
        <dbReference type="ARBA" id="ARBA00022741"/>
    </source>
</evidence>
<dbReference type="SUPFAM" id="SSF52540">
    <property type="entry name" value="P-loop containing nucleoside triphosphate hydrolases"/>
    <property type="match status" value="1"/>
</dbReference>
<protein>
    <submittedName>
        <fullName evidence="7">ABC transporter ATP-binding protein</fullName>
    </submittedName>
</protein>
<comment type="caution">
    <text evidence="7">The sequence shown here is derived from an EMBL/GenBank/DDBJ whole genome shotgun (WGS) entry which is preliminary data.</text>
</comment>
<evidence type="ECO:0000256" key="5">
    <source>
        <dbReference type="ARBA" id="ARBA00022967"/>
    </source>
</evidence>
<dbReference type="CDD" id="cd03255">
    <property type="entry name" value="ABC_MJ0796_LolCDE_FtsE"/>
    <property type="match status" value="1"/>
</dbReference>
<evidence type="ECO:0000313" key="7">
    <source>
        <dbReference type="EMBL" id="MFH6769659.1"/>
    </source>
</evidence>
<evidence type="ECO:0000259" key="6">
    <source>
        <dbReference type="PROSITE" id="PS50893"/>
    </source>
</evidence>
<proteinExistence type="inferred from homology"/>
<dbReference type="InterPro" id="IPR027417">
    <property type="entry name" value="P-loop_NTPase"/>
</dbReference>
<dbReference type="RefSeq" id="WP_395438883.1">
    <property type="nucleotide sequence ID" value="NZ_JBAWKC010000004.1"/>
</dbReference>
<name>A0ABW7MS42_9FLAO</name>
<keyword evidence="8" id="KW-1185">Reference proteome</keyword>
<evidence type="ECO:0000256" key="4">
    <source>
        <dbReference type="ARBA" id="ARBA00022840"/>
    </source>
</evidence>
<comment type="similarity">
    <text evidence="1">Belongs to the ABC transporter superfamily.</text>
</comment>
<dbReference type="PANTHER" id="PTHR42798">
    <property type="entry name" value="LIPOPROTEIN-RELEASING SYSTEM ATP-BINDING PROTEIN LOLD"/>
    <property type="match status" value="1"/>
</dbReference>
<dbReference type="InterPro" id="IPR003593">
    <property type="entry name" value="AAA+_ATPase"/>
</dbReference>
<dbReference type="SMART" id="SM00382">
    <property type="entry name" value="AAA"/>
    <property type="match status" value="1"/>
</dbReference>
<gene>
    <name evidence="7" type="ORF">V8G56_12980</name>
</gene>
<feature type="domain" description="ABC transporter" evidence="6">
    <location>
        <begin position="5"/>
        <end position="226"/>
    </location>
</feature>
<reference evidence="7 8" key="1">
    <citation type="submission" date="2024-02" db="EMBL/GenBank/DDBJ databases">
        <title>A Gaetbulibacter species isolated from tidal flats and genomic insights of their niches.</title>
        <authorList>
            <person name="Ye Y."/>
        </authorList>
    </citation>
    <scope>NUCLEOTIDE SEQUENCE [LARGE SCALE GENOMIC DNA]</scope>
    <source>
        <strain evidence="7 8">KEM-8</strain>
    </source>
</reference>
<accession>A0ABW7MS42</accession>
<dbReference type="Gene3D" id="3.40.50.300">
    <property type="entry name" value="P-loop containing nucleotide triphosphate hydrolases"/>
    <property type="match status" value="1"/>
</dbReference>
<dbReference type="InterPro" id="IPR017911">
    <property type="entry name" value="MacB-like_ATP-bd"/>
</dbReference>
<keyword evidence="4 7" id="KW-0067">ATP-binding</keyword>
<evidence type="ECO:0000313" key="8">
    <source>
        <dbReference type="Proteomes" id="UP001610104"/>
    </source>
</evidence>
<dbReference type="PROSITE" id="PS50893">
    <property type="entry name" value="ABC_TRANSPORTER_2"/>
    <property type="match status" value="1"/>
</dbReference>
<evidence type="ECO:0000256" key="1">
    <source>
        <dbReference type="ARBA" id="ARBA00005417"/>
    </source>
</evidence>
<dbReference type="PANTHER" id="PTHR42798:SF6">
    <property type="entry name" value="CELL DIVISION ATP-BINDING PROTEIN FTSE"/>
    <property type="match status" value="1"/>
</dbReference>
<dbReference type="InterPro" id="IPR017871">
    <property type="entry name" value="ABC_transporter-like_CS"/>
</dbReference>
<organism evidence="7 8">
    <name type="scientific">Gaetbulibacter aquiaggeris</name>
    <dbReference type="NCBI Taxonomy" id="1735373"/>
    <lineage>
        <taxon>Bacteria</taxon>
        <taxon>Pseudomonadati</taxon>
        <taxon>Bacteroidota</taxon>
        <taxon>Flavobacteriia</taxon>
        <taxon>Flavobacteriales</taxon>
        <taxon>Flavobacteriaceae</taxon>
        <taxon>Gaetbulibacter</taxon>
    </lineage>
</organism>
<dbReference type="Proteomes" id="UP001610104">
    <property type="component" value="Unassembled WGS sequence"/>
</dbReference>
<keyword evidence="2" id="KW-0813">Transport</keyword>
<dbReference type="EMBL" id="JBAWKC010000004">
    <property type="protein sequence ID" value="MFH6769659.1"/>
    <property type="molecule type" value="Genomic_DNA"/>
</dbReference>